<evidence type="ECO:0000256" key="7">
    <source>
        <dbReference type="PIRSR" id="PIRSR002854-1"/>
    </source>
</evidence>
<organism evidence="8 9">
    <name type="scientific">Sebaldella termitidis (strain ATCC 33386 / NCTC 11300)</name>
    <dbReference type="NCBI Taxonomy" id="526218"/>
    <lineage>
        <taxon>Bacteria</taxon>
        <taxon>Fusobacteriati</taxon>
        <taxon>Fusobacteriota</taxon>
        <taxon>Fusobacteriia</taxon>
        <taxon>Fusobacteriales</taxon>
        <taxon>Leptotrichiaceae</taxon>
        <taxon>Sebaldella</taxon>
    </lineage>
</organism>
<dbReference type="RefSeq" id="WP_012861574.1">
    <property type="nucleotide sequence ID" value="NC_013517.1"/>
</dbReference>
<evidence type="ECO:0000256" key="5">
    <source>
        <dbReference type="ARBA" id="ARBA00023288"/>
    </source>
</evidence>
<evidence type="ECO:0000256" key="2">
    <source>
        <dbReference type="ARBA" id="ARBA00022729"/>
    </source>
</evidence>
<reference evidence="9" key="1">
    <citation type="submission" date="2009-09" db="EMBL/GenBank/DDBJ databases">
        <title>The complete chromosome of Sebaldella termitidis ATCC 33386.</title>
        <authorList>
            <consortium name="US DOE Joint Genome Institute (JGI-PGF)"/>
            <person name="Lucas S."/>
            <person name="Copeland A."/>
            <person name="Lapidus A."/>
            <person name="Glavina del Rio T."/>
            <person name="Dalin E."/>
            <person name="Tice H."/>
            <person name="Bruce D."/>
            <person name="Goodwin L."/>
            <person name="Pitluck S."/>
            <person name="Kyrpides N."/>
            <person name="Mavromatis K."/>
            <person name="Ivanova N."/>
            <person name="Mikhailova N."/>
            <person name="Sims D."/>
            <person name="Meincke L."/>
            <person name="Brettin T."/>
            <person name="Detter J.C."/>
            <person name="Han C."/>
            <person name="Larimer F."/>
            <person name="Land M."/>
            <person name="Hauser L."/>
            <person name="Markowitz V."/>
            <person name="Cheng J.F."/>
            <person name="Hugenholtz P."/>
            <person name="Woyke T."/>
            <person name="Wu D."/>
            <person name="Eisen J.A."/>
        </authorList>
    </citation>
    <scope>NUCLEOTIDE SEQUENCE [LARGE SCALE GENOMIC DNA]</scope>
    <source>
        <strain evidence="9">ATCC 33386 / NCTC 11300</strain>
    </source>
</reference>
<evidence type="ECO:0000256" key="1">
    <source>
        <dbReference type="ARBA" id="ARBA00004635"/>
    </source>
</evidence>
<sequence length="267" mass="29325">MKKILLGILMGAFLLSCGNKEDTAAKPEGEKVLSVAATPEPHGEILKEAVPLMAKEGIELKVEIFNDYVMPNKVLTEKSVDANIFQHKPFLDNYNEKNGTDIVDVARSYTAPLALYSDKYKALGELEDGAEILIANDPTNLARSLILLDKNGIIKLKDPNNVVATLEDIVENPKNLKITTITADQIAIRLKEVGAAVIPGNYAVKNGLNPRESLAVESKDSPYVNIIAVLKGNENDERIQTLIKVLHSDEMKKIVEEKYQGSVMPTF</sequence>
<evidence type="ECO:0000313" key="9">
    <source>
        <dbReference type="Proteomes" id="UP000000845"/>
    </source>
</evidence>
<dbReference type="AlphaFoldDB" id="D1AK64"/>
<keyword evidence="2" id="KW-0732">Signal</keyword>
<dbReference type="PIRSF" id="PIRSF002854">
    <property type="entry name" value="MetQ"/>
    <property type="match status" value="1"/>
</dbReference>
<accession>D1AK64</accession>
<dbReference type="PANTHER" id="PTHR30429">
    <property type="entry name" value="D-METHIONINE-BINDING LIPOPROTEIN METQ"/>
    <property type="match status" value="1"/>
</dbReference>
<comment type="similarity">
    <text evidence="6">Belongs to the nlpA lipoprotein family.</text>
</comment>
<dbReference type="Proteomes" id="UP000000845">
    <property type="component" value="Chromosome"/>
</dbReference>
<evidence type="ECO:0000256" key="6">
    <source>
        <dbReference type="PIRNR" id="PIRNR002854"/>
    </source>
</evidence>
<reference evidence="8 9" key="2">
    <citation type="journal article" date="2010" name="Stand. Genomic Sci.">
        <title>Complete genome sequence of Sebaldella termitidis type strain (NCTC 11300).</title>
        <authorList>
            <person name="Harmon-Smith M."/>
            <person name="Celia L."/>
            <person name="Chertkov O."/>
            <person name="Lapidus A."/>
            <person name="Copeland A."/>
            <person name="Glavina Del Rio T."/>
            <person name="Nolan M."/>
            <person name="Lucas S."/>
            <person name="Tice H."/>
            <person name="Cheng J.F."/>
            <person name="Han C."/>
            <person name="Detter J.C."/>
            <person name="Bruce D."/>
            <person name="Goodwin L."/>
            <person name="Pitluck S."/>
            <person name="Pati A."/>
            <person name="Liolios K."/>
            <person name="Ivanova N."/>
            <person name="Mavromatis K."/>
            <person name="Mikhailova N."/>
            <person name="Chen A."/>
            <person name="Palaniappan K."/>
            <person name="Land M."/>
            <person name="Hauser L."/>
            <person name="Chang Y.J."/>
            <person name="Jeffries C.D."/>
            <person name="Brettin T."/>
            <person name="Goker M."/>
            <person name="Beck B."/>
            <person name="Bristow J."/>
            <person name="Eisen J.A."/>
            <person name="Markowitz V."/>
            <person name="Hugenholtz P."/>
            <person name="Kyrpides N.C."/>
            <person name="Klenk H.P."/>
            <person name="Chen F."/>
        </authorList>
    </citation>
    <scope>NUCLEOTIDE SEQUENCE [LARGE SCALE GENOMIC DNA]</scope>
    <source>
        <strain evidence="9">ATCC 33386 / NCTC 11300</strain>
    </source>
</reference>
<keyword evidence="5 6" id="KW-0449">Lipoprotein</keyword>
<dbReference type="SUPFAM" id="SSF53850">
    <property type="entry name" value="Periplasmic binding protein-like II"/>
    <property type="match status" value="1"/>
</dbReference>
<feature type="lipid moiety-binding region" description="S-diacylglycerol cysteine" evidence="7">
    <location>
        <position position="17"/>
    </location>
</feature>
<keyword evidence="4" id="KW-0564">Palmitate</keyword>
<protein>
    <recommendedName>
        <fullName evidence="6">Lipoprotein</fullName>
    </recommendedName>
</protein>
<name>D1AK64_SEBTE</name>
<dbReference type="InterPro" id="IPR004872">
    <property type="entry name" value="Lipoprotein_NlpA"/>
</dbReference>
<dbReference type="HOGENOM" id="CLU_067080_0_0_0"/>
<gene>
    <name evidence="8" type="ordered locus">Sterm_2126</name>
</gene>
<proteinExistence type="inferred from homology"/>
<evidence type="ECO:0000256" key="3">
    <source>
        <dbReference type="ARBA" id="ARBA00023136"/>
    </source>
</evidence>
<evidence type="ECO:0000313" key="8">
    <source>
        <dbReference type="EMBL" id="ACZ08980.1"/>
    </source>
</evidence>
<dbReference type="Pfam" id="PF03180">
    <property type="entry name" value="Lipoprotein_9"/>
    <property type="match status" value="1"/>
</dbReference>
<dbReference type="PROSITE" id="PS51257">
    <property type="entry name" value="PROKAR_LIPOPROTEIN"/>
    <property type="match status" value="1"/>
</dbReference>
<dbReference type="KEGG" id="str:Sterm_2126"/>
<dbReference type="EMBL" id="CP001739">
    <property type="protein sequence ID" value="ACZ08980.1"/>
    <property type="molecule type" value="Genomic_DNA"/>
</dbReference>
<keyword evidence="9" id="KW-1185">Reference proteome</keyword>
<comment type="subcellular location">
    <subcellularLocation>
        <location evidence="1">Membrane</location>
        <topology evidence="1">Lipid-anchor</topology>
    </subcellularLocation>
</comment>
<dbReference type="STRING" id="526218.Sterm_2126"/>
<dbReference type="eggNOG" id="COG1464">
    <property type="taxonomic scope" value="Bacteria"/>
</dbReference>
<dbReference type="PANTHER" id="PTHR30429:SF0">
    <property type="entry name" value="METHIONINE-BINDING LIPOPROTEIN METQ"/>
    <property type="match status" value="1"/>
</dbReference>
<keyword evidence="3" id="KW-0472">Membrane</keyword>
<dbReference type="GO" id="GO:0016020">
    <property type="term" value="C:membrane"/>
    <property type="evidence" value="ECO:0007669"/>
    <property type="project" value="UniProtKB-SubCell"/>
</dbReference>
<dbReference type="Gene3D" id="3.40.190.10">
    <property type="entry name" value="Periplasmic binding protein-like II"/>
    <property type="match status" value="2"/>
</dbReference>
<evidence type="ECO:0000256" key="4">
    <source>
        <dbReference type="ARBA" id="ARBA00023139"/>
    </source>
</evidence>